<sequence length="98" mass="10183">MPGEVADAVAESTLQALANALNHAGANATVQVFLKGTAKGFKIVVKDNGRGFRPSRVPKNRVGLKLSIIGRVQAVGGKVFIDSKIGIGTNVIIEWSAA</sequence>
<keyword evidence="2" id="KW-0418">Kinase</keyword>
<dbReference type="Gene3D" id="3.30.565.10">
    <property type="entry name" value="Histidine kinase-like ATPase, C-terminal domain"/>
    <property type="match status" value="1"/>
</dbReference>
<gene>
    <name evidence="4" type="ORF">UFOPK1857_00473</name>
</gene>
<accession>A0A6J6HE96</accession>
<dbReference type="InterPro" id="IPR003594">
    <property type="entry name" value="HATPase_dom"/>
</dbReference>
<evidence type="ECO:0000259" key="3">
    <source>
        <dbReference type="Pfam" id="PF02518"/>
    </source>
</evidence>
<dbReference type="EMBL" id="CAEZUU010000077">
    <property type="protein sequence ID" value="CAB4612011.1"/>
    <property type="molecule type" value="Genomic_DNA"/>
</dbReference>
<dbReference type="InterPro" id="IPR036890">
    <property type="entry name" value="HATPase_C_sf"/>
</dbReference>
<dbReference type="GO" id="GO:0000160">
    <property type="term" value="P:phosphorelay signal transduction system"/>
    <property type="evidence" value="ECO:0007669"/>
    <property type="project" value="UniProtKB-KW"/>
</dbReference>
<evidence type="ECO:0000256" key="1">
    <source>
        <dbReference type="ARBA" id="ARBA00022679"/>
    </source>
</evidence>
<dbReference type="InterPro" id="IPR050482">
    <property type="entry name" value="Sensor_HK_TwoCompSys"/>
</dbReference>
<evidence type="ECO:0000313" key="4">
    <source>
        <dbReference type="EMBL" id="CAB4612011.1"/>
    </source>
</evidence>
<organism evidence="4">
    <name type="scientific">freshwater metagenome</name>
    <dbReference type="NCBI Taxonomy" id="449393"/>
    <lineage>
        <taxon>unclassified sequences</taxon>
        <taxon>metagenomes</taxon>
        <taxon>ecological metagenomes</taxon>
    </lineage>
</organism>
<dbReference type="AlphaFoldDB" id="A0A6J6HE96"/>
<evidence type="ECO:0000256" key="2">
    <source>
        <dbReference type="ARBA" id="ARBA00022777"/>
    </source>
</evidence>
<dbReference type="PANTHER" id="PTHR24421">
    <property type="entry name" value="NITRATE/NITRITE SENSOR PROTEIN NARX-RELATED"/>
    <property type="match status" value="1"/>
</dbReference>
<name>A0A6J6HE96_9ZZZZ</name>
<protein>
    <submittedName>
        <fullName evidence="4">Unannotated protein</fullName>
    </submittedName>
</protein>
<reference evidence="4" key="1">
    <citation type="submission" date="2020-05" db="EMBL/GenBank/DDBJ databases">
        <authorList>
            <person name="Chiriac C."/>
            <person name="Salcher M."/>
            <person name="Ghai R."/>
            <person name="Kavagutti S V."/>
        </authorList>
    </citation>
    <scope>NUCLEOTIDE SEQUENCE</scope>
</reference>
<feature type="domain" description="Histidine kinase/HSP90-like ATPase" evidence="3">
    <location>
        <begin position="14"/>
        <end position="95"/>
    </location>
</feature>
<proteinExistence type="predicted"/>
<dbReference type="SUPFAM" id="SSF55874">
    <property type="entry name" value="ATPase domain of HSP90 chaperone/DNA topoisomerase II/histidine kinase"/>
    <property type="match status" value="1"/>
</dbReference>
<dbReference type="GO" id="GO:0016301">
    <property type="term" value="F:kinase activity"/>
    <property type="evidence" value="ECO:0007669"/>
    <property type="project" value="UniProtKB-KW"/>
</dbReference>
<dbReference type="Pfam" id="PF02518">
    <property type="entry name" value="HATPase_c"/>
    <property type="match status" value="1"/>
</dbReference>
<keyword evidence="1" id="KW-0808">Transferase</keyword>